<proteinExistence type="predicted"/>
<accession>A0A200R8W4</accession>
<dbReference type="STRING" id="56857.A0A200R8W4"/>
<evidence type="ECO:0000313" key="2">
    <source>
        <dbReference type="EMBL" id="OVA19177.1"/>
    </source>
</evidence>
<comment type="caution">
    <text evidence="2">The sequence shown here is derived from an EMBL/GenBank/DDBJ whole genome shotgun (WGS) entry which is preliminary data.</text>
</comment>
<dbReference type="OrthoDB" id="747268at2759"/>
<dbReference type="AlphaFoldDB" id="A0A200R8W4"/>
<dbReference type="Pfam" id="PF03101">
    <property type="entry name" value="FAR1"/>
    <property type="match status" value="1"/>
</dbReference>
<feature type="domain" description="FAR1" evidence="1">
    <location>
        <begin position="46"/>
        <end position="122"/>
    </location>
</feature>
<reference evidence="2 3" key="1">
    <citation type="journal article" date="2017" name="Mol. Plant">
        <title>The Genome of Medicinal Plant Macleaya cordata Provides New Insights into Benzylisoquinoline Alkaloids Metabolism.</title>
        <authorList>
            <person name="Liu X."/>
            <person name="Liu Y."/>
            <person name="Huang P."/>
            <person name="Ma Y."/>
            <person name="Qing Z."/>
            <person name="Tang Q."/>
            <person name="Cao H."/>
            <person name="Cheng P."/>
            <person name="Zheng Y."/>
            <person name="Yuan Z."/>
            <person name="Zhou Y."/>
            <person name="Liu J."/>
            <person name="Tang Z."/>
            <person name="Zhuo Y."/>
            <person name="Zhang Y."/>
            <person name="Yu L."/>
            <person name="Huang J."/>
            <person name="Yang P."/>
            <person name="Peng Q."/>
            <person name="Zhang J."/>
            <person name="Jiang W."/>
            <person name="Zhang Z."/>
            <person name="Lin K."/>
            <person name="Ro D.K."/>
            <person name="Chen X."/>
            <person name="Xiong X."/>
            <person name="Shang Y."/>
            <person name="Huang S."/>
            <person name="Zeng J."/>
        </authorList>
    </citation>
    <scope>NUCLEOTIDE SEQUENCE [LARGE SCALE GENOMIC DNA]</scope>
    <source>
        <strain evidence="3">cv. BLH2017</strain>
        <tissue evidence="2">Root</tissue>
    </source>
</reference>
<dbReference type="EMBL" id="MVGT01000238">
    <property type="protein sequence ID" value="OVA19177.1"/>
    <property type="molecule type" value="Genomic_DNA"/>
</dbReference>
<dbReference type="PANTHER" id="PTHR46328:SF35">
    <property type="entry name" value="PROTEIN FAR1-RELATED SEQUENCE 5-LIKE"/>
    <property type="match status" value="1"/>
</dbReference>
<evidence type="ECO:0000259" key="1">
    <source>
        <dbReference type="Pfam" id="PF03101"/>
    </source>
</evidence>
<dbReference type="InterPro" id="IPR004330">
    <property type="entry name" value="FAR1_DNA_bnd_dom"/>
</dbReference>
<protein>
    <submittedName>
        <fullName evidence="2">FAR1 DNA binding domain</fullName>
    </submittedName>
</protein>
<keyword evidence="3" id="KW-1185">Reference proteome</keyword>
<gene>
    <name evidence="2" type="ORF">BVC80_7413g5</name>
</gene>
<organism evidence="2 3">
    <name type="scientific">Macleaya cordata</name>
    <name type="common">Five-seeded plume-poppy</name>
    <name type="synonym">Bocconia cordata</name>
    <dbReference type="NCBI Taxonomy" id="56857"/>
    <lineage>
        <taxon>Eukaryota</taxon>
        <taxon>Viridiplantae</taxon>
        <taxon>Streptophyta</taxon>
        <taxon>Embryophyta</taxon>
        <taxon>Tracheophyta</taxon>
        <taxon>Spermatophyta</taxon>
        <taxon>Magnoliopsida</taxon>
        <taxon>Ranunculales</taxon>
        <taxon>Papaveraceae</taxon>
        <taxon>Papaveroideae</taxon>
        <taxon>Macleaya</taxon>
    </lineage>
</organism>
<dbReference type="OMA" id="DEKWIIS"/>
<name>A0A200R8W4_MACCD</name>
<dbReference type="Proteomes" id="UP000195402">
    <property type="component" value="Unassembled WGS sequence"/>
</dbReference>
<dbReference type="PANTHER" id="PTHR46328">
    <property type="entry name" value="FAR-RED IMPAIRED RESPONSIVE (FAR1) FAMILY PROTEIN-RELATED"/>
    <property type="match status" value="1"/>
</dbReference>
<dbReference type="InParanoid" id="A0A200R8W4"/>
<sequence>MEVESSDVEILGDDVVDVDYELKKDQNEIVEPKVGMRFASHEELYDFFKTYARQVGFPIRKRSTNKDGDGVLRWVTFACAWGGKTNTTFSNSLKPRPNTQTGCKVKITARFELDEKWIISQVM</sequence>
<evidence type="ECO:0000313" key="3">
    <source>
        <dbReference type="Proteomes" id="UP000195402"/>
    </source>
</evidence>